<evidence type="ECO:0000313" key="2">
    <source>
        <dbReference type="EMBL" id="NBZ89024.1"/>
    </source>
</evidence>
<feature type="signal peptide" evidence="1">
    <location>
        <begin position="1"/>
        <end position="24"/>
    </location>
</feature>
<keyword evidence="3" id="KW-1185">Reference proteome</keyword>
<sequence>MFDHVAPLLPAGALAALPPPLATAAFDPSLSFALTTPNLHPAAALSGTAPPVVLARFSTLAEAMEGAISAADALVPEDGTQILAVLDREDRLVLAGLAASGCVAWCHPVKDAGEARSVVTEASALRAQSLRASDWREADLAARLRQRADLLEARLVDPLWRAFAARALQIAA</sequence>
<evidence type="ECO:0000256" key="1">
    <source>
        <dbReference type="SAM" id="SignalP"/>
    </source>
</evidence>
<dbReference type="RefSeq" id="WP_168775832.1">
    <property type="nucleotide sequence ID" value="NZ_JAABNR010000016.1"/>
</dbReference>
<name>A0AAE4YF40_9RHOB</name>
<protein>
    <submittedName>
        <fullName evidence="2">DNA repair protein RadC</fullName>
    </submittedName>
</protein>
<gene>
    <name evidence="2" type="ORF">GV832_15640</name>
</gene>
<dbReference type="EMBL" id="JAABNR010000016">
    <property type="protein sequence ID" value="NBZ89024.1"/>
    <property type="molecule type" value="Genomic_DNA"/>
</dbReference>
<dbReference type="Proteomes" id="UP001193501">
    <property type="component" value="Unassembled WGS sequence"/>
</dbReference>
<organism evidence="2 3">
    <name type="scientific">Stagnihabitans tardus</name>
    <dbReference type="NCBI Taxonomy" id="2699202"/>
    <lineage>
        <taxon>Bacteria</taxon>
        <taxon>Pseudomonadati</taxon>
        <taxon>Pseudomonadota</taxon>
        <taxon>Alphaproteobacteria</taxon>
        <taxon>Rhodobacterales</taxon>
        <taxon>Paracoccaceae</taxon>
        <taxon>Stagnihabitans</taxon>
    </lineage>
</organism>
<accession>A0AAE4YF40</accession>
<keyword evidence="1" id="KW-0732">Signal</keyword>
<evidence type="ECO:0000313" key="3">
    <source>
        <dbReference type="Proteomes" id="UP001193501"/>
    </source>
</evidence>
<comment type="caution">
    <text evidence="2">The sequence shown here is derived from an EMBL/GenBank/DDBJ whole genome shotgun (WGS) entry which is preliminary data.</text>
</comment>
<reference evidence="2" key="1">
    <citation type="submission" date="2020-01" db="EMBL/GenBank/DDBJ databases">
        <authorList>
            <person name="Chen W.-M."/>
        </authorList>
    </citation>
    <scope>NUCLEOTIDE SEQUENCE</scope>
    <source>
        <strain evidence="2">CYK-10</strain>
    </source>
</reference>
<proteinExistence type="predicted"/>
<feature type="chain" id="PRO_5042250434" evidence="1">
    <location>
        <begin position="25"/>
        <end position="172"/>
    </location>
</feature>
<dbReference type="AlphaFoldDB" id="A0AAE4YF40"/>